<dbReference type="AlphaFoldDB" id="A0A6A5Z9N1"/>
<evidence type="ECO:0000313" key="3">
    <source>
        <dbReference type="EMBL" id="KAF2115457.1"/>
    </source>
</evidence>
<sequence length="656" mass="71756">MTQQSRNHGTGGATRQDQSQTFDNQTPYSPGSAYIDIHHRSIQSAYGNRTLQQLRRTPSLGSTEEPLPARDPSLDASTAGINATPKDDLTQPKLLRVSTTFYDRILTDWWWWELFSWLVAFMCVAAIVGVLAFYDGKRQPDFIVPGVTLNAYVSVFAAIAKAALILPVSEAIGQLKWMWFQRDRKLWDFHTFDGASRGPWGSLMLLSTTKCKHLVSLGAAITIMALAFEPFFQQIVSFPSRDIGQGPSKISVARSYGTDVGVSYIADGNSLISNVANGLQVALVDAAISRNGSVKPAPSICPTGRCNWTSYDSLGVCHQCQDVSNLLEYICKNHTSSLLPYGGASNPCGWQLNSSWVAGDSGSFRFRSTTGLSTIIVGDATPQTATFSSGSWNSTVFADAENPILDFYLGFIPGAKINLPTNATPTLVECLFSWCVKTFQSSHESGVLTEAVMSTFSTQSPTPGNVSRTKYESNPVRLDKEQKAYSVSTNATALLGNAIRSLFPRDMDESSVDEQGQYPGEWSFVQNTPYDVNPFLAKIASAVTNNMRSQEKGTEVAVGKAWGKENFVEIRWAWFSLPGFVLLSSLVFVSTTVFRSRRQKFAAWKSSSLATLLHGMTEEARVGFAVSTTPSEVEAMAHECRVTLSDQDGKTMLVLV</sequence>
<reference evidence="3" key="1">
    <citation type="journal article" date="2020" name="Stud. Mycol.">
        <title>101 Dothideomycetes genomes: a test case for predicting lifestyles and emergence of pathogens.</title>
        <authorList>
            <person name="Haridas S."/>
            <person name="Albert R."/>
            <person name="Binder M."/>
            <person name="Bloem J."/>
            <person name="Labutti K."/>
            <person name="Salamov A."/>
            <person name="Andreopoulos B."/>
            <person name="Baker S."/>
            <person name="Barry K."/>
            <person name="Bills G."/>
            <person name="Bluhm B."/>
            <person name="Cannon C."/>
            <person name="Castanera R."/>
            <person name="Culley D."/>
            <person name="Daum C."/>
            <person name="Ezra D."/>
            <person name="Gonzalez J."/>
            <person name="Henrissat B."/>
            <person name="Kuo A."/>
            <person name="Liang C."/>
            <person name="Lipzen A."/>
            <person name="Lutzoni F."/>
            <person name="Magnuson J."/>
            <person name="Mondo S."/>
            <person name="Nolan M."/>
            <person name="Ohm R."/>
            <person name="Pangilinan J."/>
            <person name="Park H.-J."/>
            <person name="Ramirez L."/>
            <person name="Alfaro M."/>
            <person name="Sun H."/>
            <person name="Tritt A."/>
            <person name="Yoshinaga Y."/>
            <person name="Zwiers L.-H."/>
            <person name="Turgeon B."/>
            <person name="Goodwin S."/>
            <person name="Spatafora J."/>
            <person name="Crous P."/>
            <person name="Grigoriev I."/>
        </authorList>
    </citation>
    <scope>NUCLEOTIDE SEQUENCE</scope>
    <source>
        <strain evidence="3">CBS 627.86</strain>
    </source>
</reference>
<evidence type="ECO:0000256" key="1">
    <source>
        <dbReference type="SAM" id="MobiDB-lite"/>
    </source>
</evidence>
<evidence type="ECO:0000256" key="2">
    <source>
        <dbReference type="SAM" id="Phobius"/>
    </source>
</evidence>
<dbReference type="PANTHER" id="PTHR35394:SF5">
    <property type="entry name" value="DUF3176 DOMAIN-CONTAINING PROTEIN"/>
    <property type="match status" value="1"/>
</dbReference>
<dbReference type="Pfam" id="PF11374">
    <property type="entry name" value="DUF3176"/>
    <property type="match status" value="1"/>
</dbReference>
<keyword evidence="2" id="KW-0472">Membrane</keyword>
<proteinExistence type="predicted"/>
<name>A0A6A5Z9N1_9PLEO</name>
<organism evidence="3 4">
    <name type="scientific">Lophiotrema nucula</name>
    <dbReference type="NCBI Taxonomy" id="690887"/>
    <lineage>
        <taxon>Eukaryota</taxon>
        <taxon>Fungi</taxon>
        <taxon>Dikarya</taxon>
        <taxon>Ascomycota</taxon>
        <taxon>Pezizomycotina</taxon>
        <taxon>Dothideomycetes</taxon>
        <taxon>Pleosporomycetidae</taxon>
        <taxon>Pleosporales</taxon>
        <taxon>Lophiotremataceae</taxon>
        <taxon>Lophiotrema</taxon>
    </lineage>
</organism>
<keyword evidence="2" id="KW-0812">Transmembrane</keyword>
<feature type="transmembrane region" description="Helical" evidence="2">
    <location>
        <begin position="214"/>
        <end position="232"/>
    </location>
</feature>
<keyword evidence="2" id="KW-1133">Transmembrane helix</keyword>
<feature type="transmembrane region" description="Helical" evidence="2">
    <location>
        <begin position="114"/>
        <end position="134"/>
    </location>
</feature>
<dbReference type="OrthoDB" id="5242705at2759"/>
<dbReference type="Proteomes" id="UP000799770">
    <property type="component" value="Unassembled WGS sequence"/>
</dbReference>
<feature type="compositionally biased region" description="Polar residues" evidence="1">
    <location>
        <begin position="1"/>
        <end position="29"/>
    </location>
</feature>
<protein>
    <submittedName>
        <fullName evidence="3">Uncharacterized protein</fullName>
    </submittedName>
</protein>
<dbReference type="InterPro" id="IPR021514">
    <property type="entry name" value="DUF3176"/>
</dbReference>
<gene>
    <name evidence="3" type="ORF">BDV96DRAFT_492941</name>
</gene>
<keyword evidence="4" id="KW-1185">Reference proteome</keyword>
<feature type="transmembrane region" description="Helical" evidence="2">
    <location>
        <begin position="149"/>
        <end position="168"/>
    </location>
</feature>
<dbReference type="PANTHER" id="PTHR35394">
    <property type="entry name" value="DUF3176 DOMAIN-CONTAINING PROTEIN"/>
    <property type="match status" value="1"/>
</dbReference>
<accession>A0A6A5Z9N1</accession>
<dbReference type="EMBL" id="ML977323">
    <property type="protein sequence ID" value="KAF2115457.1"/>
    <property type="molecule type" value="Genomic_DNA"/>
</dbReference>
<feature type="region of interest" description="Disordered" evidence="1">
    <location>
        <begin position="58"/>
        <end position="83"/>
    </location>
</feature>
<feature type="transmembrane region" description="Helical" evidence="2">
    <location>
        <begin position="572"/>
        <end position="594"/>
    </location>
</feature>
<evidence type="ECO:0000313" key="4">
    <source>
        <dbReference type="Proteomes" id="UP000799770"/>
    </source>
</evidence>
<feature type="region of interest" description="Disordered" evidence="1">
    <location>
        <begin position="1"/>
        <end position="33"/>
    </location>
</feature>